<dbReference type="Gene3D" id="3.40.605.10">
    <property type="entry name" value="Aldehyde Dehydrogenase, Chain A, domain 1"/>
    <property type="match status" value="1"/>
</dbReference>
<protein>
    <recommendedName>
        <fullName evidence="3">Aldehyde dehydrogenase domain-containing protein</fullName>
    </recommendedName>
</protein>
<proteinExistence type="predicted"/>
<feature type="compositionally biased region" description="Low complexity" evidence="2">
    <location>
        <begin position="254"/>
        <end position="263"/>
    </location>
</feature>
<sequence>MIPQTPSGGPSGSHHPAGSPAYRTHAAGRGRGPLGLRRESIGACTGTVPLNFSRMLASPGVGRPPVAGRRQHFVARVRREHPTHPTGVCGSAEEAGVATRRTQRRGAWRDRGRRPAQPPHGPKFACTGSAEVRKKVNVAASDNLKRGSPWERRGNGPNNVLGNANLDIPLDGSLSAFPSFAGRVSDSMRRLLVQAHLHEETVEQLVARIDHIHIGDPEHPPATLAWSPRWSRRSGHALPSSQPGDHTRFRAPRPRAGPALPDPAQAPRYPSASHSLTRDDGPNRTEVTQGTRPHQSRPARPRGLNHDRPGADGRFRRDVPR</sequence>
<comment type="caution">
    <text evidence="4">The sequence shown here is derived from an EMBL/GenBank/DDBJ whole genome shotgun (WGS) entry which is preliminary data.</text>
</comment>
<dbReference type="Pfam" id="PF00171">
    <property type="entry name" value="Aldedh"/>
    <property type="match status" value="1"/>
</dbReference>
<feature type="domain" description="Aldehyde dehydrogenase" evidence="3">
    <location>
        <begin position="37"/>
        <end position="220"/>
    </location>
</feature>
<evidence type="ECO:0000313" key="5">
    <source>
        <dbReference type="Proteomes" id="UP000244867"/>
    </source>
</evidence>
<dbReference type="OrthoDB" id="6882680at2"/>
<keyword evidence="5" id="KW-1185">Reference proteome</keyword>
<evidence type="ECO:0000313" key="4">
    <source>
        <dbReference type="EMBL" id="PUA81067.1"/>
    </source>
</evidence>
<dbReference type="EMBL" id="PYXZ01000004">
    <property type="protein sequence ID" value="PUA81067.1"/>
    <property type="molecule type" value="Genomic_DNA"/>
</dbReference>
<dbReference type="InterPro" id="IPR015590">
    <property type="entry name" value="Aldehyde_DH_dom"/>
</dbReference>
<feature type="compositionally biased region" description="Basic and acidic residues" evidence="2">
    <location>
        <begin position="304"/>
        <end position="321"/>
    </location>
</feature>
<evidence type="ECO:0000259" key="3">
    <source>
        <dbReference type="Pfam" id="PF00171"/>
    </source>
</evidence>
<accession>A0A2R7YXG3</accession>
<dbReference type="GO" id="GO:0016620">
    <property type="term" value="F:oxidoreductase activity, acting on the aldehyde or oxo group of donors, NAD or NADP as acceptor"/>
    <property type="evidence" value="ECO:0007669"/>
    <property type="project" value="InterPro"/>
</dbReference>
<gene>
    <name evidence="4" type="ORF">C7S10_11880</name>
</gene>
<organism evidence="4 5">
    <name type="scientific">Nocardioides currus</name>
    <dbReference type="NCBI Taxonomy" id="2133958"/>
    <lineage>
        <taxon>Bacteria</taxon>
        <taxon>Bacillati</taxon>
        <taxon>Actinomycetota</taxon>
        <taxon>Actinomycetes</taxon>
        <taxon>Propionibacteriales</taxon>
        <taxon>Nocardioidaceae</taxon>
        <taxon>Nocardioides</taxon>
    </lineage>
</organism>
<dbReference type="AlphaFoldDB" id="A0A2R7YXG3"/>
<name>A0A2R7YXG3_9ACTN</name>
<reference evidence="4 5" key="1">
    <citation type="submission" date="2018-03" db="EMBL/GenBank/DDBJ databases">
        <authorList>
            <person name="Keele B.F."/>
        </authorList>
    </citation>
    <scope>NUCLEOTIDE SEQUENCE [LARGE SCALE GENOMIC DNA]</scope>
    <source>
        <strain evidence="4 5">IB-3</strain>
    </source>
</reference>
<feature type="region of interest" description="Disordered" evidence="2">
    <location>
        <begin position="1"/>
        <end position="37"/>
    </location>
</feature>
<dbReference type="InterPro" id="IPR016162">
    <property type="entry name" value="Ald_DH_N"/>
</dbReference>
<feature type="region of interest" description="Disordered" evidence="2">
    <location>
        <begin position="81"/>
        <end position="124"/>
    </location>
</feature>
<dbReference type="InterPro" id="IPR016161">
    <property type="entry name" value="Ald_DH/histidinol_DH"/>
</dbReference>
<evidence type="ECO:0000256" key="2">
    <source>
        <dbReference type="SAM" id="MobiDB-lite"/>
    </source>
</evidence>
<dbReference type="SUPFAM" id="SSF53720">
    <property type="entry name" value="ALDH-like"/>
    <property type="match status" value="1"/>
</dbReference>
<keyword evidence="1" id="KW-0560">Oxidoreductase</keyword>
<dbReference type="Gene3D" id="3.40.309.10">
    <property type="entry name" value="Aldehyde Dehydrogenase, Chain A, domain 2"/>
    <property type="match status" value="1"/>
</dbReference>
<dbReference type="InterPro" id="IPR016163">
    <property type="entry name" value="Ald_DH_C"/>
</dbReference>
<feature type="compositionally biased region" description="Basic residues" evidence="2">
    <location>
        <begin position="101"/>
        <end position="114"/>
    </location>
</feature>
<evidence type="ECO:0000256" key="1">
    <source>
        <dbReference type="ARBA" id="ARBA00023002"/>
    </source>
</evidence>
<feature type="compositionally biased region" description="Low complexity" evidence="2">
    <location>
        <begin position="1"/>
        <end position="21"/>
    </location>
</feature>
<feature type="region of interest" description="Disordered" evidence="2">
    <location>
        <begin position="215"/>
        <end position="321"/>
    </location>
</feature>
<dbReference type="Proteomes" id="UP000244867">
    <property type="component" value="Unassembled WGS sequence"/>
</dbReference>